<proteinExistence type="predicted"/>
<dbReference type="Proteomes" id="UP000814140">
    <property type="component" value="Unassembled WGS sequence"/>
</dbReference>
<accession>A0ACB8SI73</accession>
<organism evidence="1 2">
    <name type="scientific">Artomyces pyxidatus</name>
    <dbReference type="NCBI Taxonomy" id="48021"/>
    <lineage>
        <taxon>Eukaryota</taxon>
        <taxon>Fungi</taxon>
        <taxon>Dikarya</taxon>
        <taxon>Basidiomycota</taxon>
        <taxon>Agaricomycotina</taxon>
        <taxon>Agaricomycetes</taxon>
        <taxon>Russulales</taxon>
        <taxon>Auriscalpiaceae</taxon>
        <taxon>Artomyces</taxon>
    </lineage>
</organism>
<reference evidence="1" key="2">
    <citation type="journal article" date="2022" name="New Phytol.">
        <title>Evolutionary transition to the ectomycorrhizal habit in the genomes of a hyperdiverse lineage of mushroom-forming fungi.</title>
        <authorList>
            <person name="Looney B."/>
            <person name="Miyauchi S."/>
            <person name="Morin E."/>
            <person name="Drula E."/>
            <person name="Courty P.E."/>
            <person name="Kohler A."/>
            <person name="Kuo A."/>
            <person name="LaButti K."/>
            <person name="Pangilinan J."/>
            <person name="Lipzen A."/>
            <person name="Riley R."/>
            <person name="Andreopoulos W."/>
            <person name="He G."/>
            <person name="Johnson J."/>
            <person name="Nolan M."/>
            <person name="Tritt A."/>
            <person name="Barry K.W."/>
            <person name="Grigoriev I.V."/>
            <person name="Nagy L.G."/>
            <person name="Hibbett D."/>
            <person name="Henrissat B."/>
            <person name="Matheny P.B."/>
            <person name="Labbe J."/>
            <person name="Martin F.M."/>
        </authorList>
    </citation>
    <scope>NUCLEOTIDE SEQUENCE</scope>
    <source>
        <strain evidence="1">HHB10654</strain>
    </source>
</reference>
<name>A0ACB8SI73_9AGAM</name>
<feature type="non-terminal residue" evidence="1">
    <location>
        <position position="379"/>
    </location>
</feature>
<keyword evidence="2" id="KW-1185">Reference proteome</keyword>
<evidence type="ECO:0000313" key="1">
    <source>
        <dbReference type="EMBL" id="KAI0055932.1"/>
    </source>
</evidence>
<sequence length="379" mass="41249">MSRTTRSKRVFSPYNLDGFGASMEPAALVPIREDCDLPRLIQSAFERADRDPESIEDGAAYVLNGASGPQAAAPGVSTASLRQPDAPGAPLAADESLNAPDAPDAFPSSRSASSSRTDASKLRPAPTGTLHASPTPSQLRQAPRTDAPEPRASPNHQPLHRNAPNQLQGDPASANLAHLHYRLKRREHRKEKAAEARYPKYVVREGVAKKYTKPAKVVGDAAAESFSHASGSWVGLPGLYLPIGLQELERLLRRGFRLVPWDGIEHTVVVDQVGRIVAVLAGRPKTGDWQGTCTRAYDSLDKVRESLRLPDDVQHRRGRYPSVNVGISYGRGQKQPMNLPTPEPVRQLLQDADVRRIAGFANSVFAVNAPKLYKSYEGM</sequence>
<comment type="caution">
    <text evidence="1">The sequence shown here is derived from an EMBL/GenBank/DDBJ whole genome shotgun (WGS) entry which is preliminary data.</text>
</comment>
<evidence type="ECO:0000313" key="2">
    <source>
        <dbReference type="Proteomes" id="UP000814140"/>
    </source>
</evidence>
<dbReference type="EMBL" id="MU277275">
    <property type="protein sequence ID" value="KAI0055932.1"/>
    <property type="molecule type" value="Genomic_DNA"/>
</dbReference>
<reference evidence="1" key="1">
    <citation type="submission" date="2021-03" db="EMBL/GenBank/DDBJ databases">
        <authorList>
            <consortium name="DOE Joint Genome Institute"/>
            <person name="Ahrendt S."/>
            <person name="Looney B.P."/>
            <person name="Miyauchi S."/>
            <person name="Morin E."/>
            <person name="Drula E."/>
            <person name="Courty P.E."/>
            <person name="Chicoki N."/>
            <person name="Fauchery L."/>
            <person name="Kohler A."/>
            <person name="Kuo A."/>
            <person name="Labutti K."/>
            <person name="Pangilinan J."/>
            <person name="Lipzen A."/>
            <person name="Riley R."/>
            <person name="Andreopoulos W."/>
            <person name="He G."/>
            <person name="Johnson J."/>
            <person name="Barry K.W."/>
            <person name="Grigoriev I.V."/>
            <person name="Nagy L."/>
            <person name="Hibbett D."/>
            <person name="Henrissat B."/>
            <person name="Matheny P.B."/>
            <person name="Labbe J."/>
            <person name="Martin F."/>
        </authorList>
    </citation>
    <scope>NUCLEOTIDE SEQUENCE</scope>
    <source>
        <strain evidence="1">HHB10654</strain>
    </source>
</reference>
<gene>
    <name evidence="1" type="ORF">BV25DRAFT_1921411</name>
</gene>
<protein>
    <submittedName>
        <fullName evidence="1">Uncharacterized protein</fullName>
    </submittedName>
</protein>